<dbReference type="Proteomes" id="UP000645828">
    <property type="component" value="Unassembled WGS sequence"/>
</dbReference>
<keyword evidence="3" id="KW-1185">Reference proteome</keyword>
<feature type="region of interest" description="Disordered" evidence="1">
    <location>
        <begin position="13"/>
        <end position="100"/>
    </location>
</feature>
<accession>A0A811Y4U1</accession>
<evidence type="ECO:0000313" key="2">
    <source>
        <dbReference type="EMBL" id="CAD7669211.1"/>
    </source>
</evidence>
<name>A0A811Y4U1_NYCPR</name>
<protein>
    <submittedName>
        <fullName evidence="2">(raccoon dog) hypothetical protein</fullName>
    </submittedName>
</protein>
<dbReference type="EMBL" id="CAJHUB010000653">
    <property type="protein sequence ID" value="CAD7669211.1"/>
    <property type="molecule type" value="Genomic_DNA"/>
</dbReference>
<reference evidence="2" key="1">
    <citation type="submission" date="2020-12" db="EMBL/GenBank/DDBJ databases">
        <authorList>
            <consortium name="Molecular Ecology Group"/>
        </authorList>
    </citation>
    <scope>NUCLEOTIDE SEQUENCE</scope>
    <source>
        <strain evidence="2">TBG_1078</strain>
    </source>
</reference>
<proteinExistence type="predicted"/>
<evidence type="ECO:0000256" key="1">
    <source>
        <dbReference type="SAM" id="MobiDB-lite"/>
    </source>
</evidence>
<gene>
    <name evidence="2" type="ORF">NYPRO_LOCUS2005</name>
</gene>
<dbReference type="AlphaFoldDB" id="A0A811Y4U1"/>
<comment type="caution">
    <text evidence="2">The sequence shown here is derived from an EMBL/GenBank/DDBJ whole genome shotgun (WGS) entry which is preliminary data.</text>
</comment>
<organism evidence="2 3">
    <name type="scientific">Nyctereutes procyonoides</name>
    <name type="common">Raccoon dog</name>
    <name type="synonym">Canis procyonoides</name>
    <dbReference type="NCBI Taxonomy" id="34880"/>
    <lineage>
        <taxon>Eukaryota</taxon>
        <taxon>Metazoa</taxon>
        <taxon>Chordata</taxon>
        <taxon>Craniata</taxon>
        <taxon>Vertebrata</taxon>
        <taxon>Euteleostomi</taxon>
        <taxon>Mammalia</taxon>
        <taxon>Eutheria</taxon>
        <taxon>Laurasiatheria</taxon>
        <taxon>Carnivora</taxon>
        <taxon>Caniformia</taxon>
        <taxon>Canidae</taxon>
        <taxon>Nyctereutes</taxon>
    </lineage>
</organism>
<sequence>MCRCAKRGKKLLFSPRLQPTGSPPRGTTIKITEPSDVSSAGPVAGRQDPGSRRGPAEQTSCGAEDGPRGALLPPPPPQELPSLGLPTPITPSQEEKQTPC</sequence>
<evidence type="ECO:0000313" key="3">
    <source>
        <dbReference type="Proteomes" id="UP000645828"/>
    </source>
</evidence>